<reference evidence="3 5" key="3">
    <citation type="submission" date="2016-10" db="EMBL/GenBank/DDBJ databases">
        <authorList>
            <person name="de Groot N.N."/>
        </authorList>
    </citation>
    <scope>NUCLEOTIDE SEQUENCE [LARGE SCALE GENOMIC DNA]</scope>
    <source>
        <strain evidence="3 5">CGMCC 1.6117</strain>
    </source>
</reference>
<keyword evidence="4" id="KW-1185">Reference proteome</keyword>
<dbReference type="GO" id="GO:0016491">
    <property type="term" value="F:oxidoreductase activity"/>
    <property type="evidence" value="ECO:0007669"/>
    <property type="project" value="InterPro"/>
</dbReference>
<dbReference type="Proteomes" id="UP000029846">
    <property type="component" value="Unassembled WGS sequence"/>
</dbReference>
<dbReference type="GO" id="GO:0016853">
    <property type="term" value="F:isomerase activity"/>
    <property type="evidence" value="ECO:0007669"/>
    <property type="project" value="UniProtKB-KW"/>
</dbReference>
<dbReference type="Proteomes" id="UP000182312">
    <property type="component" value="Unassembled WGS sequence"/>
</dbReference>
<dbReference type="Gene3D" id="3.40.30.10">
    <property type="entry name" value="Glutaredoxin"/>
    <property type="match status" value="1"/>
</dbReference>
<evidence type="ECO:0000313" key="4">
    <source>
        <dbReference type="Proteomes" id="UP000029846"/>
    </source>
</evidence>
<evidence type="ECO:0000313" key="2">
    <source>
        <dbReference type="EMBL" id="KGJ02044.1"/>
    </source>
</evidence>
<organism evidence="2 4">
    <name type="scientific">Paracoccus halophilus</name>
    <dbReference type="NCBI Taxonomy" id="376733"/>
    <lineage>
        <taxon>Bacteria</taxon>
        <taxon>Pseudomonadati</taxon>
        <taxon>Pseudomonadota</taxon>
        <taxon>Alphaproteobacteria</taxon>
        <taxon>Rhodobacterales</taxon>
        <taxon>Paracoccaceae</taxon>
        <taxon>Paracoccus</taxon>
    </lineage>
</organism>
<dbReference type="EMBL" id="FOJO01000045">
    <property type="protein sequence ID" value="SFA62186.1"/>
    <property type="molecule type" value="Genomic_DNA"/>
</dbReference>
<dbReference type="STRING" id="376733.SAMN04487972_14512"/>
<evidence type="ECO:0000313" key="3">
    <source>
        <dbReference type="EMBL" id="SFA62186.1"/>
    </source>
</evidence>
<gene>
    <name evidence="2" type="ORF">IT41_18640</name>
    <name evidence="3" type="ORF">SAMN04487972_14512</name>
</gene>
<dbReference type="OrthoDB" id="9799122at2"/>
<dbReference type="PANTHER" id="PTHR13887:SF41">
    <property type="entry name" value="THIOREDOXIN SUPERFAMILY PROTEIN"/>
    <property type="match status" value="1"/>
</dbReference>
<keyword evidence="3" id="KW-0413">Isomerase</keyword>
<dbReference type="InterPro" id="IPR036249">
    <property type="entry name" value="Thioredoxin-like_sf"/>
</dbReference>
<reference evidence="2 4" key="2">
    <citation type="submission" date="2014-10" db="EMBL/GenBank/DDBJ databases">
        <title>Paracoccus sanguinis sp. nov., isolated from clinical specimens of New York State patients.</title>
        <authorList>
            <person name="Mingle L.A."/>
            <person name="Cole J.A."/>
            <person name="Lapierre P."/>
            <person name="Musser K.A."/>
        </authorList>
    </citation>
    <scope>NUCLEOTIDE SEQUENCE [LARGE SCALE GENOMIC DNA]</scope>
    <source>
        <strain evidence="2 4">JCM 14014</strain>
    </source>
</reference>
<dbReference type="EMBL" id="JRKN01000048">
    <property type="protein sequence ID" value="KGJ02044.1"/>
    <property type="molecule type" value="Genomic_DNA"/>
</dbReference>
<dbReference type="CDD" id="cd03024">
    <property type="entry name" value="DsbA_FrnE"/>
    <property type="match status" value="1"/>
</dbReference>
<dbReference type="Pfam" id="PF01323">
    <property type="entry name" value="DSBA"/>
    <property type="match status" value="1"/>
</dbReference>
<dbReference type="SUPFAM" id="SSF52833">
    <property type="entry name" value="Thioredoxin-like"/>
    <property type="match status" value="1"/>
</dbReference>
<protein>
    <submittedName>
        <fullName evidence="2">Polyketide biosynthesis protein</fullName>
    </submittedName>
    <submittedName>
        <fullName evidence="3">Predicted dithiol-disulfide isomerase, DsbA family</fullName>
    </submittedName>
</protein>
<name>A0A099EUZ9_9RHOB</name>
<accession>A0A099EUZ9</accession>
<feature type="domain" description="DSBA-like thioredoxin" evidence="1">
    <location>
        <begin position="13"/>
        <end position="209"/>
    </location>
</feature>
<dbReference type="RefSeq" id="WP_036743972.1">
    <property type="nucleotide sequence ID" value="NZ_FOJO01000045.1"/>
</dbReference>
<dbReference type="AlphaFoldDB" id="A0A099EUZ9"/>
<dbReference type="InterPro" id="IPR001853">
    <property type="entry name" value="DSBA-like_thioredoxin_dom"/>
</dbReference>
<evidence type="ECO:0000313" key="5">
    <source>
        <dbReference type="Proteomes" id="UP000182312"/>
    </source>
</evidence>
<sequence length="221" mass="24220">MTAAAPGTGTVRLDIFADPVCPWCLIGKAELERALESRPGHPFAITWQPFRLDPQMPQAGMPYTAYMKMKFQDEKGIIAAMKPVMEASERLGLWINPSLIERMPNTLDAHRLLYWAGLEGAQSPVMSGLMRAFWREGKNIANPDTLTEIGARAGMDGQMIRRLLATTGDRDQIAAREIHARERGIGSAPTFIVADTHVVTGAQPAALWQNVIDELTGNAPA</sequence>
<proteinExistence type="predicted"/>
<dbReference type="PANTHER" id="PTHR13887">
    <property type="entry name" value="GLUTATHIONE S-TRANSFERASE KAPPA"/>
    <property type="match status" value="1"/>
</dbReference>
<dbReference type="eggNOG" id="COG2761">
    <property type="taxonomic scope" value="Bacteria"/>
</dbReference>
<reference evidence="2 4" key="1">
    <citation type="submission" date="2014-09" db="EMBL/GenBank/DDBJ databases">
        <authorList>
            <person name="McGinnis J.M."/>
            <person name="Wolfgang W.J."/>
        </authorList>
    </citation>
    <scope>NUCLEOTIDE SEQUENCE [LARGE SCALE GENOMIC DNA]</scope>
    <source>
        <strain evidence="2 4">JCM 14014</strain>
    </source>
</reference>
<evidence type="ECO:0000259" key="1">
    <source>
        <dbReference type="Pfam" id="PF01323"/>
    </source>
</evidence>